<keyword evidence="1" id="KW-0472">Membrane</keyword>
<evidence type="ECO:0000256" key="1">
    <source>
        <dbReference type="SAM" id="Phobius"/>
    </source>
</evidence>
<evidence type="ECO:0000259" key="2">
    <source>
        <dbReference type="SMART" id="SM00387"/>
    </source>
</evidence>
<feature type="transmembrane region" description="Helical" evidence="1">
    <location>
        <begin position="269"/>
        <end position="288"/>
    </location>
</feature>
<name>A0ABY6HBC5_9FIRM</name>
<feature type="transmembrane region" description="Helical" evidence="1">
    <location>
        <begin position="238"/>
        <end position="257"/>
    </location>
</feature>
<dbReference type="Pfam" id="PF07695">
    <property type="entry name" value="7TMR-DISM_7TM"/>
    <property type="match status" value="1"/>
</dbReference>
<dbReference type="Pfam" id="PF02518">
    <property type="entry name" value="HATPase_c"/>
    <property type="match status" value="1"/>
</dbReference>
<dbReference type="PANTHER" id="PTHR34220:SF7">
    <property type="entry name" value="SENSOR HISTIDINE KINASE YPDA"/>
    <property type="match status" value="1"/>
</dbReference>
<dbReference type="InterPro" id="IPR011623">
    <property type="entry name" value="7TMR_DISM_rcpt_extracell_dom1"/>
</dbReference>
<proteinExistence type="predicted"/>
<feature type="transmembrane region" description="Helical" evidence="1">
    <location>
        <begin position="324"/>
        <end position="345"/>
    </location>
</feature>
<feature type="transmembrane region" description="Helical" evidence="1">
    <location>
        <begin position="205"/>
        <end position="226"/>
    </location>
</feature>
<dbReference type="Gene3D" id="3.30.565.10">
    <property type="entry name" value="Histidine kinase-like ATPase, C-terminal domain"/>
    <property type="match status" value="1"/>
</dbReference>
<dbReference type="Proteomes" id="UP001163550">
    <property type="component" value="Chromosome"/>
</dbReference>
<feature type="domain" description="Histidine kinase/HSP90-like ATPase" evidence="2">
    <location>
        <begin position="494"/>
        <end position="598"/>
    </location>
</feature>
<dbReference type="SUPFAM" id="SSF55874">
    <property type="entry name" value="ATPase domain of HSP90 chaperone/DNA topoisomerase II/histidine kinase"/>
    <property type="match status" value="1"/>
</dbReference>
<gene>
    <name evidence="3" type="ORF">LNN31_10695</name>
</gene>
<dbReference type="RefSeq" id="WP_228883571.1">
    <property type="nucleotide sequence ID" value="NZ_CABIIK010000057.1"/>
</dbReference>
<dbReference type="InterPro" id="IPR050640">
    <property type="entry name" value="Bact_2-comp_sensor_kinase"/>
</dbReference>
<keyword evidence="4" id="KW-1185">Reference proteome</keyword>
<feature type="transmembrane region" description="Helical" evidence="1">
    <location>
        <begin position="351"/>
        <end position="373"/>
    </location>
</feature>
<dbReference type="InterPro" id="IPR010559">
    <property type="entry name" value="Sig_transdc_His_kin_internal"/>
</dbReference>
<sequence>MTVFFVFITISAAYNNPNQSPASGYDYYEDPTGSLGLSEILPIFSNQPVPHNTSGSFLFGNSQSTFWIRIPLKELTPEAREGSLFIYNPTVARAVLYLPVKNGDTTSYQSLPSGWLSGAAKADEHFVYPAFMLNRNTDFSQDAYLELSSPFTQNYTLELLSPLQTAQTKEGLLLLNGLLFGIFFAVALLNLFTFFELKERVYLDYFFYILIMAIYQGCLLGIYNVFVPEYAPILMGNTIFFSLLTMLMSIVFFRSFFSTKHLFPTYEKWANGLIAAVFSGIVLPLFLPSSLVNLYAHSLSLIGGLSMLYMSISAFYHGFRQARFFIIGWLFVLIGVSISFCRNAGWIANTVVTMNITFVAMAINSIFLSTALIQRVKLLMREKEAALKQSYEAEELAQSRELAFLQAQIKPHFLFNTLNIIASLCRIDPVKARKLLLDLSEYLHHSFDFYPDQKLVSFSTELDGVRAFVRIEQARFPNTLEVIYDLDEQTLPMIPPLTLQPLVENAIIHGIRKKNVGGTIVLRSDWTGDGYRFFVEDDGVGMTDQQIKNALAEEWHPDKGVGLSNIHKRLLALYGQGLIISSTPGVKTSVSFWIKKEINNDHRHPH</sequence>
<dbReference type="InterPro" id="IPR011622">
    <property type="entry name" value="7TMR_DISM_rcpt_extracell_dom2"/>
</dbReference>
<feature type="transmembrane region" description="Helical" evidence="1">
    <location>
        <begin position="294"/>
        <end position="312"/>
    </location>
</feature>
<accession>A0ABY6HBC5</accession>
<evidence type="ECO:0000313" key="3">
    <source>
        <dbReference type="EMBL" id="UYO61254.1"/>
    </source>
</evidence>
<keyword evidence="3" id="KW-0808">Transferase</keyword>
<feature type="transmembrane region" description="Helical" evidence="1">
    <location>
        <begin position="171"/>
        <end position="193"/>
    </location>
</feature>
<dbReference type="EMBL" id="CP087994">
    <property type="protein sequence ID" value="UYO61254.1"/>
    <property type="molecule type" value="Genomic_DNA"/>
</dbReference>
<dbReference type="InterPro" id="IPR036890">
    <property type="entry name" value="HATPase_C_sf"/>
</dbReference>
<reference evidence="3" key="1">
    <citation type="submission" date="2021-11" db="EMBL/GenBank/DDBJ databases">
        <title>Isoprene-degrading acetogen.</title>
        <authorList>
            <person name="Yang Y."/>
            <person name="Jin H."/>
            <person name="Yan J."/>
        </authorList>
    </citation>
    <scope>NUCLEOTIDE SEQUENCE</scope>
    <source>
        <strain evidence="3">Berkeley</strain>
    </source>
</reference>
<dbReference type="SMART" id="SM00387">
    <property type="entry name" value="HATPase_c"/>
    <property type="match status" value="1"/>
</dbReference>
<dbReference type="Gene3D" id="2.60.40.2380">
    <property type="match status" value="1"/>
</dbReference>
<evidence type="ECO:0000313" key="4">
    <source>
        <dbReference type="Proteomes" id="UP001163550"/>
    </source>
</evidence>
<dbReference type="InterPro" id="IPR003594">
    <property type="entry name" value="HATPase_dom"/>
</dbReference>
<keyword evidence="1" id="KW-0812">Transmembrane</keyword>
<protein>
    <submittedName>
        <fullName evidence="3">Histidine kinase</fullName>
    </submittedName>
</protein>
<dbReference type="GO" id="GO:0016301">
    <property type="term" value="F:kinase activity"/>
    <property type="evidence" value="ECO:0007669"/>
    <property type="project" value="UniProtKB-KW"/>
</dbReference>
<keyword evidence="3" id="KW-0418">Kinase</keyword>
<dbReference type="PANTHER" id="PTHR34220">
    <property type="entry name" value="SENSOR HISTIDINE KINASE YPDA"/>
    <property type="match status" value="1"/>
</dbReference>
<dbReference type="Pfam" id="PF07696">
    <property type="entry name" value="7TMR-DISMED2"/>
    <property type="match status" value="1"/>
</dbReference>
<keyword evidence="1" id="KW-1133">Transmembrane helix</keyword>
<dbReference type="Pfam" id="PF06580">
    <property type="entry name" value="His_kinase"/>
    <property type="match status" value="1"/>
</dbReference>
<organism evidence="3 4">
    <name type="scientific">Acetobacterium wieringae</name>
    <dbReference type="NCBI Taxonomy" id="52694"/>
    <lineage>
        <taxon>Bacteria</taxon>
        <taxon>Bacillati</taxon>
        <taxon>Bacillota</taxon>
        <taxon>Clostridia</taxon>
        <taxon>Eubacteriales</taxon>
        <taxon>Eubacteriaceae</taxon>
        <taxon>Acetobacterium</taxon>
    </lineage>
</organism>